<organism evidence="12 13">
    <name type="scientific">Brevibacillus fortis</name>
    <dbReference type="NCBI Taxonomy" id="2126352"/>
    <lineage>
        <taxon>Bacteria</taxon>
        <taxon>Bacillati</taxon>
        <taxon>Bacillota</taxon>
        <taxon>Bacilli</taxon>
        <taxon>Bacillales</taxon>
        <taxon>Paenibacillaceae</taxon>
        <taxon>Brevibacillus</taxon>
    </lineage>
</organism>
<evidence type="ECO:0000256" key="6">
    <source>
        <dbReference type="ARBA" id="ARBA00022801"/>
    </source>
</evidence>
<dbReference type="UniPathway" id="UPA00665"/>
<evidence type="ECO:0000313" key="13">
    <source>
        <dbReference type="Proteomes" id="UP000240419"/>
    </source>
</evidence>
<keyword evidence="8 9" id="KW-0472">Membrane</keyword>
<dbReference type="OrthoDB" id="9810259at2"/>
<dbReference type="PROSITE" id="PS00855">
    <property type="entry name" value="SPASE_II"/>
    <property type="match status" value="1"/>
</dbReference>
<accession>A0A2P7VBH3</accession>
<feature type="active site" evidence="9">
    <location>
        <position position="111"/>
    </location>
</feature>
<comment type="caution">
    <text evidence="9">Lacks conserved residue(s) required for the propagation of feature annotation.</text>
</comment>
<comment type="catalytic activity">
    <reaction evidence="9 10">
        <text>Release of signal peptides from bacterial membrane prolipoproteins. Hydrolyzes -Xaa-Yaa-Zaa-|-(S,diacylglyceryl)Cys-, in which Xaa is hydrophobic (preferably Leu), and Yaa (Ala or Ser) and Zaa (Gly or Ala) have small, neutral side chains.</text>
        <dbReference type="EC" id="3.4.23.36"/>
    </reaction>
</comment>
<evidence type="ECO:0000256" key="10">
    <source>
        <dbReference type="RuleBase" id="RU000594"/>
    </source>
</evidence>
<evidence type="ECO:0000313" key="12">
    <source>
        <dbReference type="EMBL" id="PSJ96568.1"/>
    </source>
</evidence>
<comment type="similarity">
    <text evidence="1 9 11">Belongs to the peptidase A8 family.</text>
</comment>
<keyword evidence="7 9" id="KW-1133">Transmembrane helix</keyword>
<feature type="transmembrane region" description="Helical" evidence="9">
    <location>
        <begin position="121"/>
        <end position="143"/>
    </location>
</feature>
<gene>
    <name evidence="9" type="primary">lspA</name>
    <name evidence="12" type="ORF">C7R93_10260</name>
</gene>
<dbReference type="Pfam" id="PF01252">
    <property type="entry name" value="Peptidase_A8"/>
    <property type="match status" value="1"/>
</dbReference>
<evidence type="ECO:0000256" key="7">
    <source>
        <dbReference type="ARBA" id="ARBA00022989"/>
    </source>
</evidence>
<dbReference type="EC" id="3.4.23.36" evidence="9"/>
<evidence type="ECO:0000256" key="11">
    <source>
        <dbReference type="RuleBase" id="RU004181"/>
    </source>
</evidence>
<dbReference type="EMBL" id="PXZM01000014">
    <property type="protein sequence ID" value="PSJ96568.1"/>
    <property type="molecule type" value="Genomic_DNA"/>
</dbReference>
<dbReference type="PANTHER" id="PTHR33695:SF1">
    <property type="entry name" value="LIPOPROTEIN SIGNAL PEPTIDASE"/>
    <property type="match status" value="1"/>
</dbReference>
<evidence type="ECO:0000256" key="4">
    <source>
        <dbReference type="ARBA" id="ARBA00022692"/>
    </source>
</evidence>
<protein>
    <recommendedName>
        <fullName evidence="9">Lipoprotein signal peptidase</fullName>
        <ecNumber evidence="9">3.4.23.36</ecNumber>
    </recommendedName>
    <alternativeName>
        <fullName evidence="9">Prolipoprotein signal peptidase</fullName>
    </alternativeName>
    <alternativeName>
        <fullName evidence="9">Signal peptidase II</fullName>
        <shortName evidence="9">SPase II</shortName>
    </alternativeName>
</protein>
<evidence type="ECO:0000256" key="1">
    <source>
        <dbReference type="ARBA" id="ARBA00006139"/>
    </source>
</evidence>
<keyword evidence="13" id="KW-1185">Reference proteome</keyword>
<comment type="subcellular location">
    <subcellularLocation>
        <location evidence="9">Cell membrane</location>
        <topology evidence="9">Multi-pass membrane protein</topology>
    </subcellularLocation>
</comment>
<dbReference type="Proteomes" id="UP000240419">
    <property type="component" value="Unassembled WGS sequence"/>
</dbReference>
<keyword evidence="5 9" id="KW-0064">Aspartyl protease</keyword>
<keyword evidence="3 9" id="KW-0645">Protease</keyword>
<name>A0A2P7VBH3_9BACL</name>
<evidence type="ECO:0000256" key="3">
    <source>
        <dbReference type="ARBA" id="ARBA00022670"/>
    </source>
</evidence>
<proteinExistence type="inferred from homology"/>
<sequence length="149" mass="16442">MLYYLIAAVIIALDQFTKYLVVKFMELGQSIPLIADVFHLTSHRNMGAAFGILQNQRWFFIVITIAVVIGIVISLIRLGKNQPRASLALSLVLGGAIGNFIDRAMTGQVVDFLDFTLINFPIFNVADMAITIGVGILLLDVFLDGKKNR</sequence>
<reference evidence="12 13" key="1">
    <citation type="submission" date="2018-03" db="EMBL/GenBank/DDBJ databases">
        <title>Brevisbacillus phylogenomics.</title>
        <authorList>
            <person name="Dunlap C."/>
        </authorList>
    </citation>
    <scope>NUCLEOTIDE SEQUENCE [LARGE SCALE GENOMIC DNA]</scope>
    <source>
        <strain evidence="12 13">NRRL NRS-1210</strain>
    </source>
</reference>
<feature type="transmembrane region" description="Helical" evidence="9">
    <location>
        <begin position="85"/>
        <end position="101"/>
    </location>
</feature>
<evidence type="ECO:0000256" key="2">
    <source>
        <dbReference type="ARBA" id="ARBA00022475"/>
    </source>
</evidence>
<dbReference type="PRINTS" id="PR00781">
    <property type="entry name" value="LIPOSIGPTASE"/>
</dbReference>
<dbReference type="GO" id="GO:0006508">
    <property type="term" value="P:proteolysis"/>
    <property type="evidence" value="ECO:0007669"/>
    <property type="project" value="UniProtKB-KW"/>
</dbReference>
<dbReference type="NCBIfam" id="TIGR00077">
    <property type="entry name" value="lspA"/>
    <property type="match status" value="1"/>
</dbReference>
<comment type="pathway">
    <text evidence="9">Protein modification; lipoprotein biosynthesis (signal peptide cleavage).</text>
</comment>
<dbReference type="PANTHER" id="PTHR33695">
    <property type="entry name" value="LIPOPROTEIN SIGNAL PEPTIDASE"/>
    <property type="match status" value="1"/>
</dbReference>
<feature type="active site" evidence="9">
    <location>
        <position position="127"/>
    </location>
</feature>
<keyword evidence="6 9" id="KW-0378">Hydrolase</keyword>
<dbReference type="HAMAP" id="MF_00161">
    <property type="entry name" value="LspA"/>
    <property type="match status" value="1"/>
</dbReference>
<evidence type="ECO:0000256" key="8">
    <source>
        <dbReference type="ARBA" id="ARBA00023136"/>
    </source>
</evidence>
<feature type="transmembrane region" description="Helical" evidence="9">
    <location>
        <begin position="58"/>
        <end position="78"/>
    </location>
</feature>
<dbReference type="AlphaFoldDB" id="A0A2P7VBH3"/>
<dbReference type="InterPro" id="IPR001872">
    <property type="entry name" value="Peptidase_A8"/>
</dbReference>
<evidence type="ECO:0000256" key="5">
    <source>
        <dbReference type="ARBA" id="ARBA00022750"/>
    </source>
</evidence>
<dbReference type="RefSeq" id="WP_106838718.1">
    <property type="nucleotide sequence ID" value="NZ_JARMEZ010000013.1"/>
</dbReference>
<comment type="caution">
    <text evidence="12">The sequence shown here is derived from an EMBL/GenBank/DDBJ whole genome shotgun (WGS) entry which is preliminary data.</text>
</comment>
<comment type="function">
    <text evidence="9 10">This protein specifically catalyzes the removal of signal peptides from prolipoproteins.</text>
</comment>
<keyword evidence="2 9" id="KW-1003">Cell membrane</keyword>
<evidence type="ECO:0000256" key="9">
    <source>
        <dbReference type="HAMAP-Rule" id="MF_00161"/>
    </source>
</evidence>
<dbReference type="GO" id="GO:0005886">
    <property type="term" value="C:plasma membrane"/>
    <property type="evidence" value="ECO:0007669"/>
    <property type="project" value="UniProtKB-SubCell"/>
</dbReference>
<dbReference type="GO" id="GO:0004190">
    <property type="term" value="F:aspartic-type endopeptidase activity"/>
    <property type="evidence" value="ECO:0007669"/>
    <property type="project" value="UniProtKB-UniRule"/>
</dbReference>
<keyword evidence="4 9" id="KW-0812">Transmembrane</keyword>